<dbReference type="Proteomes" id="UP000193067">
    <property type="component" value="Unassembled WGS sequence"/>
</dbReference>
<evidence type="ECO:0000313" key="2">
    <source>
        <dbReference type="Proteomes" id="UP000193067"/>
    </source>
</evidence>
<proteinExistence type="predicted"/>
<accession>A0A1Y2IP25</accession>
<reference evidence="1 2" key="1">
    <citation type="journal article" date="2015" name="Biotechnol. Biofuels">
        <title>Enhanced degradation of softwood versus hardwood by the white-rot fungus Pycnoporus coccineus.</title>
        <authorList>
            <person name="Couturier M."/>
            <person name="Navarro D."/>
            <person name="Chevret D."/>
            <person name="Henrissat B."/>
            <person name="Piumi F."/>
            <person name="Ruiz-Duenas F.J."/>
            <person name="Martinez A.T."/>
            <person name="Grigoriev I.V."/>
            <person name="Riley R."/>
            <person name="Lipzen A."/>
            <person name="Berrin J.G."/>
            <person name="Master E.R."/>
            <person name="Rosso M.N."/>
        </authorList>
    </citation>
    <scope>NUCLEOTIDE SEQUENCE [LARGE SCALE GENOMIC DNA]</scope>
    <source>
        <strain evidence="1 2">BRFM310</strain>
    </source>
</reference>
<gene>
    <name evidence="1" type="ORF">PYCCODRAFT_312906</name>
</gene>
<evidence type="ECO:0000313" key="1">
    <source>
        <dbReference type="EMBL" id="OSD02847.1"/>
    </source>
</evidence>
<protein>
    <submittedName>
        <fullName evidence="1">Uncharacterized protein</fullName>
    </submittedName>
</protein>
<name>A0A1Y2IP25_TRAC3</name>
<dbReference type="EMBL" id="KZ084103">
    <property type="protein sequence ID" value="OSD02847.1"/>
    <property type="molecule type" value="Genomic_DNA"/>
</dbReference>
<organism evidence="1 2">
    <name type="scientific">Trametes coccinea (strain BRFM310)</name>
    <name type="common">Pycnoporus coccineus</name>
    <dbReference type="NCBI Taxonomy" id="1353009"/>
    <lineage>
        <taxon>Eukaryota</taxon>
        <taxon>Fungi</taxon>
        <taxon>Dikarya</taxon>
        <taxon>Basidiomycota</taxon>
        <taxon>Agaricomycotina</taxon>
        <taxon>Agaricomycetes</taxon>
        <taxon>Polyporales</taxon>
        <taxon>Polyporaceae</taxon>
        <taxon>Trametes</taxon>
    </lineage>
</organism>
<dbReference type="AlphaFoldDB" id="A0A1Y2IP25"/>
<sequence length="126" mass="13717">MRLKFPANFGGLRVGTGYGVGLPSPFIHLAASVSLSMASTVSHAPIRLSGYLSSLGQDSTEVTSSPRRCMSEPMTWVWAASWLYSQVVLQVLSRPLFVWENSPRLLLSLETKEAPSLALPLSWPPS</sequence>
<keyword evidence="2" id="KW-1185">Reference proteome</keyword>